<evidence type="ECO:0000313" key="3">
    <source>
        <dbReference type="EMBL" id="AAR37864.1"/>
    </source>
</evidence>
<dbReference type="PANTHER" id="PTHR42879:SF6">
    <property type="entry name" value="NADPH-DEPENDENT REDUCTASE BACG"/>
    <property type="match status" value="1"/>
</dbReference>
<dbReference type="InterPro" id="IPR036291">
    <property type="entry name" value="NAD(P)-bd_dom_sf"/>
</dbReference>
<dbReference type="PANTHER" id="PTHR42879">
    <property type="entry name" value="3-OXOACYL-(ACYL-CARRIER-PROTEIN) REDUCTASE"/>
    <property type="match status" value="1"/>
</dbReference>
<dbReference type="InterPro" id="IPR050259">
    <property type="entry name" value="SDR"/>
</dbReference>
<reference evidence="3" key="2">
    <citation type="submission" date="2003-12" db="EMBL/GenBank/DDBJ databases">
        <title>Monterey Bay Coastal Ocean Microbial Observatory environmental clone sequencing.</title>
        <authorList>
            <person name="DeLong E.F."/>
        </authorList>
    </citation>
    <scope>NUCLEOTIDE SEQUENCE</scope>
</reference>
<dbReference type="PRINTS" id="PR00080">
    <property type="entry name" value="SDRFAMILY"/>
</dbReference>
<dbReference type="InterPro" id="IPR002347">
    <property type="entry name" value="SDR_fam"/>
</dbReference>
<name>Q6SGJ8_9BACT</name>
<evidence type="ECO:0000256" key="2">
    <source>
        <dbReference type="RuleBase" id="RU000363"/>
    </source>
</evidence>
<dbReference type="SUPFAM" id="SSF51735">
    <property type="entry name" value="NAD(P)-binding Rossmann-fold domains"/>
    <property type="match status" value="1"/>
</dbReference>
<dbReference type="PRINTS" id="PR00081">
    <property type="entry name" value="GDHRDH"/>
</dbReference>
<dbReference type="AlphaFoldDB" id="Q6SGJ8"/>
<sequence length="263" mass="29108">MINFDYKNKVAVVTGGTSGIGLATVRILLKSGAKVAFCARSRERLLEVESKLKLEFSNDQVFAKALSVLDQNDVNKFSKDVESQFGKCDLLVNNAGQGMISTFNTTDDDDWKSEYELKIFSQIYPIRAFQSMLKKENGSVVVVNSLLAIQPEQHMICTSSARAAVQNLIKSLSVEFAPQIRFNSILLGLIKTNQWESRFEDREDKSINRNDWYQNLALNKGIPLGRLGNPEEVASAIAFLGSSDSSYITGAQLEISGGLSKHI</sequence>
<dbReference type="FunFam" id="3.40.50.720:FF:000084">
    <property type="entry name" value="Short-chain dehydrogenase reductase"/>
    <property type="match status" value="1"/>
</dbReference>
<gene>
    <name evidence="3" type="ORF">MBMO_EBAC750-16D01.6</name>
</gene>
<dbReference type="NCBIfam" id="NF005468">
    <property type="entry name" value="PRK07062.1"/>
    <property type="match status" value="1"/>
</dbReference>
<dbReference type="Pfam" id="PF00106">
    <property type="entry name" value="adh_short"/>
    <property type="match status" value="1"/>
</dbReference>
<reference evidence="3" key="1">
    <citation type="submission" date="2003-11" db="EMBL/GenBank/DDBJ databases">
        <authorList>
            <person name="Heidelberg J.F."/>
            <person name="Eisen J.A."/>
            <person name="Nelson W.C."/>
            <person name="DeLong E.F."/>
        </authorList>
    </citation>
    <scope>NUCLEOTIDE SEQUENCE</scope>
</reference>
<dbReference type="Gene3D" id="3.40.50.720">
    <property type="entry name" value="NAD(P)-binding Rossmann-like Domain"/>
    <property type="match status" value="1"/>
</dbReference>
<proteinExistence type="inferred from homology"/>
<evidence type="ECO:0000256" key="1">
    <source>
        <dbReference type="ARBA" id="ARBA00006484"/>
    </source>
</evidence>
<comment type="similarity">
    <text evidence="1 2">Belongs to the short-chain dehydrogenases/reductases (SDR) family.</text>
</comment>
<dbReference type="EMBL" id="AY458642">
    <property type="protein sequence ID" value="AAR37864.1"/>
    <property type="molecule type" value="Genomic_DNA"/>
</dbReference>
<accession>Q6SGJ8</accession>
<protein>
    <submittedName>
        <fullName evidence="3">Oxidoreductase, short chain dehydrogenase/reductase family</fullName>
    </submittedName>
</protein>
<organism evidence="3">
    <name type="scientific">uncultured marine bacterium 560</name>
    <dbReference type="NCBI Taxonomy" id="257395"/>
    <lineage>
        <taxon>Bacteria</taxon>
        <taxon>environmental samples</taxon>
    </lineage>
</organism>